<dbReference type="GO" id="GO:0006886">
    <property type="term" value="P:intracellular protein transport"/>
    <property type="evidence" value="ECO:0007669"/>
    <property type="project" value="TreeGrafter"/>
</dbReference>
<evidence type="ECO:0000256" key="8">
    <source>
        <dbReference type="ARBA" id="ARBA00023034"/>
    </source>
</evidence>
<comment type="similarity">
    <text evidence="2 12">Belongs to the adaptor complexes small subunit family.</text>
</comment>
<accession>A0A7S2V887</accession>
<evidence type="ECO:0000256" key="2">
    <source>
        <dbReference type="ARBA" id="ARBA00006972"/>
    </source>
</evidence>
<feature type="domain" description="AP complex mu/sigma subunit" evidence="13">
    <location>
        <begin position="9"/>
        <end position="152"/>
    </location>
</feature>
<organism evidence="14">
    <name type="scientific">Fibrocapsa japonica</name>
    <dbReference type="NCBI Taxonomy" id="94617"/>
    <lineage>
        <taxon>Eukaryota</taxon>
        <taxon>Sar</taxon>
        <taxon>Stramenopiles</taxon>
        <taxon>Ochrophyta</taxon>
        <taxon>Raphidophyceae</taxon>
        <taxon>Chattonellales</taxon>
        <taxon>Chattonellaceae</taxon>
        <taxon>Fibrocapsa</taxon>
    </lineage>
</organism>
<name>A0A7S2V887_9STRA</name>
<dbReference type="PANTHER" id="PTHR11043">
    <property type="entry name" value="ZETA-COAT PROTEIN"/>
    <property type="match status" value="1"/>
</dbReference>
<evidence type="ECO:0000256" key="10">
    <source>
        <dbReference type="ARBA" id="ARBA00023329"/>
    </source>
</evidence>
<dbReference type="AlphaFoldDB" id="A0A7S2V887"/>
<proteinExistence type="inferred from homology"/>
<evidence type="ECO:0000313" key="14">
    <source>
        <dbReference type="EMBL" id="CAD9875028.1"/>
    </source>
</evidence>
<evidence type="ECO:0000256" key="3">
    <source>
        <dbReference type="ARBA" id="ARBA00011775"/>
    </source>
</evidence>
<comment type="subcellular location">
    <subcellularLocation>
        <location evidence="12">Cytoplasm</location>
    </subcellularLocation>
    <subcellularLocation>
        <location evidence="1 12">Golgi apparatus membrane</location>
        <topology evidence="1 12">Peripheral membrane protein</topology>
        <orientation evidence="1 12">Cytoplasmic side</orientation>
    </subcellularLocation>
    <subcellularLocation>
        <location evidence="12">Cytoplasmic vesicle</location>
        <location evidence="12">COPI-coated vesicle membrane</location>
        <topology evidence="12">Peripheral membrane protein</topology>
        <orientation evidence="12">Cytoplasmic side</orientation>
    </subcellularLocation>
</comment>
<dbReference type="Gene3D" id="3.30.450.60">
    <property type="match status" value="1"/>
</dbReference>
<evidence type="ECO:0000256" key="9">
    <source>
        <dbReference type="ARBA" id="ARBA00023136"/>
    </source>
</evidence>
<keyword evidence="4 12" id="KW-0813">Transport</keyword>
<keyword evidence="5 12" id="KW-0963">Cytoplasm</keyword>
<evidence type="ECO:0000256" key="12">
    <source>
        <dbReference type="RuleBase" id="RU366053"/>
    </source>
</evidence>
<evidence type="ECO:0000259" key="13">
    <source>
        <dbReference type="Pfam" id="PF01217"/>
    </source>
</evidence>
<keyword evidence="8 12" id="KW-0333">Golgi apparatus</keyword>
<dbReference type="PANTHER" id="PTHR11043:SF0">
    <property type="entry name" value="COATOMER SUBUNIT ZETA"/>
    <property type="match status" value="1"/>
</dbReference>
<evidence type="ECO:0000256" key="11">
    <source>
        <dbReference type="ARBA" id="ARBA00045555"/>
    </source>
</evidence>
<comment type="function">
    <text evidence="11">The coatomer is a cytosolic protein complex that binds to dilysine motifs and reversibly associates with Golgi non-clathrin-coated vesicles, which further mediate biosynthetic protein transport from the ER, via the Golgi up to the trans Golgi network. Coatomer complex is required for budding from Golgi membranes, and is essential for the retrograde Golgi-to-ER transport of dilysine-tagged proteins. The zeta subunit may be involved in regulating the coat assembly and, hence, the rate of biosynthetic protein transport due to its association-dissociation properties with the coatomer complex.</text>
</comment>
<evidence type="ECO:0000256" key="7">
    <source>
        <dbReference type="ARBA" id="ARBA00022927"/>
    </source>
</evidence>
<evidence type="ECO:0000256" key="1">
    <source>
        <dbReference type="ARBA" id="ARBA00004255"/>
    </source>
</evidence>
<dbReference type="InterPro" id="IPR011012">
    <property type="entry name" value="Longin-like_dom_sf"/>
</dbReference>
<keyword evidence="9 12" id="KW-0472">Membrane</keyword>
<keyword evidence="10 12" id="KW-0968">Cytoplasmic vesicle</keyword>
<protein>
    <recommendedName>
        <fullName evidence="12">Coatomer subunit zeta</fullName>
    </recommendedName>
</protein>
<sequence length="190" mass="20379">MENSLLPTVKGIVVLDDEGCRVSAKYYNKTEFLSISSQIEFEAKLSKKIKGTSARNDADIIILDKNIVVFRGGADVNFCVIGSSDENELILTAVLDALYDSLSLLLRSQLDRRTLLENLALVLLAVDEVIDGGLLLETDATAIANRVLMKDAAGGAQSATGAASSVPFTELTITSALQTAKDELIKRMAN</sequence>
<gene>
    <name evidence="14" type="ORF">FJAP1339_LOCUS12125</name>
</gene>
<dbReference type="Pfam" id="PF01217">
    <property type="entry name" value="Clat_adaptor_s"/>
    <property type="match status" value="1"/>
</dbReference>
<comment type="subunit">
    <text evidence="3 12">Oligomeric complex that consists of at least the alpha, beta, beta', gamma, delta, epsilon and zeta subunits.</text>
</comment>
<dbReference type="SUPFAM" id="SSF64356">
    <property type="entry name" value="SNARE-like"/>
    <property type="match status" value="1"/>
</dbReference>
<dbReference type="GO" id="GO:0000139">
    <property type="term" value="C:Golgi membrane"/>
    <property type="evidence" value="ECO:0007669"/>
    <property type="project" value="UniProtKB-SubCell"/>
</dbReference>
<dbReference type="FunFam" id="3.30.450.60:FF:000013">
    <property type="entry name" value="Coatomer subunit zeta"/>
    <property type="match status" value="1"/>
</dbReference>
<dbReference type="InterPro" id="IPR022775">
    <property type="entry name" value="AP_mu_sigma_su"/>
</dbReference>
<dbReference type="InterPro" id="IPR039652">
    <property type="entry name" value="Coatomer_zeta"/>
</dbReference>
<evidence type="ECO:0000256" key="4">
    <source>
        <dbReference type="ARBA" id="ARBA00022448"/>
    </source>
</evidence>
<dbReference type="GO" id="GO:0006891">
    <property type="term" value="P:intra-Golgi vesicle-mediated transport"/>
    <property type="evidence" value="ECO:0007669"/>
    <property type="project" value="TreeGrafter"/>
</dbReference>
<dbReference type="EMBL" id="HBHR01023600">
    <property type="protein sequence ID" value="CAD9875028.1"/>
    <property type="molecule type" value="Transcribed_RNA"/>
</dbReference>
<evidence type="ECO:0000256" key="6">
    <source>
        <dbReference type="ARBA" id="ARBA00022892"/>
    </source>
</evidence>
<dbReference type="GO" id="GO:0006890">
    <property type="term" value="P:retrograde vesicle-mediated transport, Golgi to endoplasmic reticulum"/>
    <property type="evidence" value="ECO:0007669"/>
    <property type="project" value="UniProtKB-UniRule"/>
</dbReference>
<keyword evidence="6 12" id="KW-0931">ER-Golgi transport</keyword>
<reference evidence="14" key="1">
    <citation type="submission" date="2021-01" db="EMBL/GenBank/DDBJ databases">
        <authorList>
            <person name="Corre E."/>
            <person name="Pelletier E."/>
            <person name="Niang G."/>
            <person name="Scheremetjew M."/>
            <person name="Finn R."/>
            <person name="Kale V."/>
            <person name="Holt S."/>
            <person name="Cochrane G."/>
            <person name="Meng A."/>
            <person name="Brown T."/>
            <person name="Cohen L."/>
        </authorList>
    </citation>
    <scope>NUCLEOTIDE SEQUENCE</scope>
    <source>
        <strain evidence="14">CCMP1661</strain>
    </source>
</reference>
<evidence type="ECO:0000256" key="5">
    <source>
        <dbReference type="ARBA" id="ARBA00022490"/>
    </source>
</evidence>
<dbReference type="GO" id="GO:0030126">
    <property type="term" value="C:COPI vesicle coat"/>
    <property type="evidence" value="ECO:0007669"/>
    <property type="project" value="UniProtKB-UniRule"/>
</dbReference>
<keyword evidence="7 12" id="KW-0653">Protein transport</keyword>